<dbReference type="GeneID" id="96748598"/>
<dbReference type="RefSeq" id="WP_245737894.1">
    <property type="nucleotide sequence ID" value="NZ_ASQP01000243.1"/>
</dbReference>
<comment type="caution">
    <text evidence="1">The sequence shown here is derived from an EMBL/GenBank/DDBJ whole genome shotgun (WGS) entry which is preliminary data.</text>
</comment>
<evidence type="ECO:0000313" key="2">
    <source>
        <dbReference type="Proteomes" id="UP000186168"/>
    </source>
</evidence>
<accession>A0A1R1SIW9</accession>
<keyword evidence="2" id="KW-1185">Reference proteome</keyword>
<evidence type="ECO:0000313" key="1">
    <source>
        <dbReference type="EMBL" id="OMI38226.1"/>
    </source>
</evidence>
<reference evidence="1 2" key="1">
    <citation type="submission" date="2013-05" db="EMBL/GenBank/DDBJ databases">
        <title>Genome sequence of Streptomyces sparsogenes DSM 40356.</title>
        <authorList>
            <person name="Coyne S."/>
            <person name="Seebeck F.P."/>
        </authorList>
    </citation>
    <scope>NUCLEOTIDE SEQUENCE [LARGE SCALE GENOMIC DNA]</scope>
    <source>
        <strain evidence="1 2">DSM 40356</strain>
    </source>
</reference>
<dbReference type="Proteomes" id="UP000186168">
    <property type="component" value="Unassembled WGS sequence"/>
</dbReference>
<organism evidence="1 2">
    <name type="scientific">Streptomyces sparsogenes DSM 40356</name>
    <dbReference type="NCBI Taxonomy" id="1331668"/>
    <lineage>
        <taxon>Bacteria</taxon>
        <taxon>Bacillati</taxon>
        <taxon>Actinomycetota</taxon>
        <taxon>Actinomycetes</taxon>
        <taxon>Kitasatosporales</taxon>
        <taxon>Streptomycetaceae</taxon>
        <taxon>Streptomyces</taxon>
    </lineage>
</organism>
<name>A0A1R1SIW9_9ACTN</name>
<evidence type="ECO:0008006" key="3">
    <source>
        <dbReference type="Google" id="ProtNLM"/>
    </source>
</evidence>
<sequence>MTTRDPAEEAAWLAAIKHAAGCQACKTPGAVCSQGEQLLRAYEAATRQARKEEDGG</sequence>
<protein>
    <recommendedName>
        <fullName evidence="3">PH domain-containing protein</fullName>
    </recommendedName>
</protein>
<dbReference type="AlphaFoldDB" id="A0A1R1SIW9"/>
<gene>
    <name evidence="1" type="ORF">SPAR_17165</name>
</gene>
<dbReference type="EMBL" id="ASQP01000243">
    <property type="protein sequence ID" value="OMI38226.1"/>
    <property type="molecule type" value="Genomic_DNA"/>
</dbReference>
<dbReference type="STRING" id="67365.GCA_001704635_04460"/>
<proteinExistence type="predicted"/>